<evidence type="ECO:0000313" key="4">
    <source>
        <dbReference type="Proteomes" id="UP000242450"/>
    </source>
</evidence>
<feature type="domain" description="Synergin gamma C-terminal" evidence="2">
    <location>
        <begin position="179"/>
        <end position="230"/>
    </location>
</feature>
<protein>
    <submittedName>
        <fullName evidence="3">SYNRG</fullName>
    </submittedName>
</protein>
<dbReference type="GO" id="GO:0030130">
    <property type="term" value="C:clathrin coat of trans-Golgi network vesicle"/>
    <property type="evidence" value="ECO:0007669"/>
    <property type="project" value="TreeGrafter"/>
</dbReference>
<dbReference type="Pfam" id="PF25999">
    <property type="entry name" value="SYNRG_C"/>
    <property type="match status" value="1"/>
</dbReference>
<sequence>SGASSAASVLQKKETSFGSSENLTVTSLSKVTTFASEDPLPETTFPAFANFKDVIPQASEPKEYESGDFRDFARQDLPVGERSQEAACLSPASSSTSHDTPKECADDFGEFQSEKPKISKFDFLVANSQGKMKSSEEMIKSELATFDLSVQGEDRSNTLSEKPALPVIRDKYKDLTGEVEENERYAYEWQRCLGSALEVIKKANDTLNGISSSSVCTEVIQSAQGMEYLL</sequence>
<gene>
    <name evidence="3" type="ORF">Celaphus_00000675</name>
</gene>
<dbReference type="Proteomes" id="UP000242450">
    <property type="component" value="Chromosome 5"/>
</dbReference>
<dbReference type="PANTHER" id="PTHR15463:SF2">
    <property type="entry name" value="SYNERGIN GAMMA"/>
    <property type="match status" value="1"/>
</dbReference>
<feature type="non-terminal residue" evidence="3">
    <location>
        <position position="1"/>
    </location>
</feature>
<dbReference type="InterPro" id="IPR039656">
    <property type="entry name" value="SYNRG"/>
</dbReference>
<evidence type="ECO:0000259" key="2">
    <source>
        <dbReference type="Pfam" id="PF25999"/>
    </source>
</evidence>
<dbReference type="PANTHER" id="PTHR15463">
    <property type="entry name" value="AP1 GAMMA SUBUNIT BINDING PROTEIN 1"/>
    <property type="match status" value="1"/>
</dbReference>
<dbReference type="AlphaFoldDB" id="A0A212DAQ9"/>
<name>A0A212DAQ9_CEREH</name>
<feature type="region of interest" description="Disordered" evidence="1">
    <location>
        <begin position="59"/>
        <end position="107"/>
    </location>
</feature>
<evidence type="ECO:0000256" key="1">
    <source>
        <dbReference type="SAM" id="MobiDB-lite"/>
    </source>
</evidence>
<feature type="non-terminal residue" evidence="3">
    <location>
        <position position="230"/>
    </location>
</feature>
<organism evidence="3 4">
    <name type="scientific">Cervus elaphus hippelaphus</name>
    <name type="common">European red deer</name>
    <dbReference type="NCBI Taxonomy" id="46360"/>
    <lineage>
        <taxon>Eukaryota</taxon>
        <taxon>Metazoa</taxon>
        <taxon>Chordata</taxon>
        <taxon>Craniata</taxon>
        <taxon>Vertebrata</taxon>
        <taxon>Euteleostomi</taxon>
        <taxon>Mammalia</taxon>
        <taxon>Eutheria</taxon>
        <taxon>Laurasiatheria</taxon>
        <taxon>Artiodactyla</taxon>
        <taxon>Ruminantia</taxon>
        <taxon>Pecora</taxon>
        <taxon>Cervidae</taxon>
        <taxon>Cervinae</taxon>
        <taxon>Cervus</taxon>
    </lineage>
</organism>
<dbReference type="InterPro" id="IPR059024">
    <property type="entry name" value="SYNRG_C"/>
</dbReference>
<dbReference type="EMBL" id="MKHE01000005">
    <property type="protein sequence ID" value="OWK15292.1"/>
    <property type="molecule type" value="Genomic_DNA"/>
</dbReference>
<evidence type="ECO:0000313" key="3">
    <source>
        <dbReference type="EMBL" id="OWK15292.1"/>
    </source>
</evidence>
<accession>A0A212DAQ9</accession>
<feature type="region of interest" description="Disordered" evidence="1">
    <location>
        <begin position="1"/>
        <end position="21"/>
    </location>
</feature>
<proteinExistence type="predicted"/>
<dbReference type="OrthoDB" id="524326at2759"/>
<comment type="caution">
    <text evidence="3">The sequence shown here is derived from an EMBL/GenBank/DDBJ whole genome shotgun (WGS) entry which is preliminary data.</text>
</comment>
<keyword evidence="4" id="KW-1185">Reference proteome</keyword>
<feature type="compositionally biased region" description="Basic and acidic residues" evidence="1">
    <location>
        <begin position="60"/>
        <end position="74"/>
    </location>
</feature>
<reference evidence="3 4" key="1">
    <citation type="journal article" date="2018" name="Mol. Genet. Genomics">
        <title>The red deer Cervus elaphus genome CerEla1.0: sequencing, annotating, genes, and chromosomes.</title>
        <authorList>
            <person name="Bana N.A."/>
            <person name="Nyiri A."/>
            <person name="Nagy J."/>
            <person name="Frank K."/>
            <person name="Nagy T."/>
            <person name="Steger V."/>
            <person name="Schiller M."/>
            <person name="Lakatos P."/>
            <person name="Sugar L."/>
            <person name="Horn P."/>
            <person name="Barta E."/>
            <person name="Orosz L."/>
        </authorList>
    </citation>
    <scope>NUCLEOTIDE SEQUENCE [LARGE SCALE GENOMIC DNA]</scope>
    <source>
        <strain evidence="3">Hungarian</strain>
    </source>
</reference>